<comment type="similarity">
    <text evidence="1">Belongs to the FMO family.</text>
</comment>
<organism evidence="6 7">
    <name type="scientific">Phialocephala subalpina</name>
    <dbReference type="NCBI Taxonomy" id="576137"/>
    <lineage>
        <taxon>Eukaryota</taxon>
        <taxon>Fungi</taxon>
        <taxon>Dikarya</taxon>
        <taxon>Ascomycota</taxon>
        <taxon>Pezizomycotina</taxon>
        <taxon>Leotiomycetes</taxon>
        <taxon>Helotiales</taxon>
        <taxon>Mollisiaceae</taxon>
        <taxon>Phialocephala</taxon>
        <taxon>Phialocephala fortinii species complex</taxon>
    </lineage>
</organism>
<dbReference type="SUPFAM" id="SSF51905">
    <property type="entry name" value="FAD/NAD(P)-binding domain"/>
    <property type="match status" value="2"/>
</dbReference>
<dbReference type="EMBL" id="FJOG01000044">
    <property type="protein sequence ID" value="CZR67488.1"/>
    <property type="molecule type" value="Genomic_DNA"/>
</dbReference>
<dbReference type="InterPro" id="IPR020946">
    <property type="entry name" value="Flavin_mOase-like"/>
</dbReference>
<dbReference type="Proteomes" id="UP000184330">
    <property type="component" value="Unassembled WGS sequence"/>
</dbReference>
<dbReference type="Pfam" id="PF00743">
    <property type="entry name" value="FMO-like"/>
    <property type="match status" value="1"/>
</dbReference>
<dbReference type="InterPro" id="IPR036188">
    <property type="entry name" value="FAD/NAD-bd_sf"/>
</dbReference>
<dbReference type="GO" id="GO:0050661">
    <property type="term" value="F:NADP binding"/>
    <property type="evidence" value="ECO:0007669"/>
    <property type="project" value="InterPro"/>
</dbReference>
<protein>
    <submittedName>
        <fullName evidence="6">Related to flavin depend monooxygenase that catalyses the oxidation of rubrofusarin to 9-hydroxyrubrofusarin</fullName>
    </submittedName>
</protein>
<dbReference type="GO" id="GO:0004499">
    <property type="term" value="F:N,N-dimethylaniline monooxygenase activity"/>
    <property type="evidence" value="ECO:0007669"/>
    <property type="project" value="InterPro"/>
</dbReference>
<evidence type="ECO:0000256" key="2">
    <source>
        <dbReference type="ARBA" id="ARBA00022630"/>
    </source>
</evidence>
<evidence type="ECO:0000256" key="3">
    <source>
        <dbReference type="ARBA" id="ARBA00022827"/>
    </source>
</evidence>
<keyword evidence="7" id="KW-1185">Reference proteome</keyword>
<proteinExistence type="inferred from homology"/>
<keyword evidence="6" id="KW-0503">Monooxygenase</keyword>
<dbReference type="PANTHER" id="PTHR23023">
    <property type="entry name" value="DIMETHYLANILINE MONOOXYGENASE"/>
    <property type="match status" value="1"/>
</dbReference>
<dbReference type="Gene3D" id="3.50.50.60">
    <property type="entry name" value="FAD/NAD(P)-binding domain"/>
    <property type="match status" value="1"/>
</dbReference>
<gene>
    <name evidence="6" type="ORF">PAC_17387</name>
</gene>
<keyword evidence="2" id="KW-0285">Flavoprotein</keyword>
<evidence type="ECO:0000313" key="7">
    <source>
        <dbReference type="Proteomes" id="UP000184330"/>
    </source>
</evidence>
<keyword evidence="4" id="KW-0521">NADP</keyword>
<dbReference type="PRINTS" id="PR00370">
    <property type="entry name" value="FMOXYGENASE"/>
</dbReference>
<dbReference type="OrthoDB" id="66881at2759"/>
<keyword evidence="3" id="KW-0274">FAD</keyword>
<evidence type="ECO:0000313" key="6">
    <source>
        <dbReference type="EMBL" id="CZR67488.1"/>
    </source>
</evidence>
<evidence type="ECO:0000256" key="1">
    <source>
        <dbReference type="ARBA" id="ARBA00009183"/>
    </source>
</evidence>
<evidence type="ECO:0000256" key="5">
    <source>
        <dbReference type="ARBA" id="ARBA00023002"/>
    </source>
</evidence>
<name>A0A1L7XRA8_9HELO</name>
<dbReference type="PIRSF" id="PIRSF000332">
    <property type="entry name" value="FMO"/>
    <property type="match status" value="1"/>
</dbReference>
<dbReference type="AlphaFoldDB" id="A0A1L7XRA8"/>
<accession>A0A1L7XRA8</accession>
<dbReference type="InterPro" id="IPR000960">
    <property type="entry name" value="Flavin_mOase"/>
</dbReference>
<dbReference type="InterPro" id="IPR050346">
    <property type="entry name" value="FMO-like"/>
</dbReference>
<sequence length="557" mass="62758">MEKQKVAVIGAGPSGLAATKNFLEVGGFDISVYEKRGEVGGVWSYCKDPNMTSTLKATVSNVSKFGNSFTDFPIPDGMSPQYTIDQNYDLMTTDVVLEMPAHLTAAQTCDYMKSYAKHFSLEQYIQFNTSVKYIKRNPTDTRWELCIVSGDEREEVKEFDKVVVCSGLTDRATTPKIEGMEKFTGEMRHVQAFKKPDEFKAQRVLVVGIGNSGADTSTQLIGHASKIYLSHRGGVKILPRIIEGIPLDLVINRNLNLAKFFLDEHFPAFSRWSFDYTIEGYSKKGFPNPDPSWRLKPAPSLANHQPIISDNLVAGLREKKITSVHGVKRFLGGKEVELSDGTKLEVDAVIWCTGYEPNFDIFRDYDPFAPVIPINTDKPKPANPQEPRLANLYQNMFAPKYASSLAVMNYIALTDGAFTVIDVATMALSQCWKATNPYPLPSLQEMSEWCSQHHAWVRSLTRNSTETAYTGIVRPGPYMHFLNEAAGTGVDDYLSYGRKGWGFWLKDRKMSGLMMRHVMTPFQYRYFEVPGRDGRKKWEGARDAILHANELAKQYKK</sequence>
<dbReference type="GO" id="GO:0050660">
    <property type="term" value="F:flavin adenine dinucleotide binding"/>
    <property type="evidence" value="ECO:0007669"/>
    <property type="project" value="InterPro"/>
</dbReference>
<evidence type="ECO:0000256" key="4">
    <source>
        <dbReference type="ARBA" id="ARBA00022857"/>
    </source>
</evidence>
<reference evidence="6 7" key="1">
    <citation type="submission" date="2016-03" db="EMBL/GenBank/DDBJ databases">
        <authorList>
            <person name="Ploux O."/>
        </authorList>
    </citation>
    <scope>NUCLEOTIDE SEQUENCE [LARGE SCALE GENOMIC DNA]</scope>
    <source>
        <strain evidence="6 7">UAMH 11012</strain>
    </source>
</reference>
<keyword evidence="5" id="KW-0560">Oxidoreductase</keyword>